<evidence type="ECO:0000259" key="12">
    <source>
        <dbReference type="Pfam" id="PF09084"/>
    </source>
</evidence>
<comment type="caution">
    <text evidence="13">The sequence shown here is derived from an EMBL/GenBank/DDBJ whole genome shotgun (WGS) entry which is preliminary data.</text>
</comment>
<comment type="catalytic activity">
    <reaction evidence="11">
        <text>N(6)-(pyridoxal phosphate)-L-lysyl-[4-amino-5-hydroxymethyl-2-methylpyrimidine phosphate synthase] + L-histidyl-[4-amino-5-hydroxymethyl-2-methylpyrimidine phosphate synthase] + 2 Fe(3+) + 4 H2O = L-lysyl-[4-amino-5-hydroxymethyl-2-methylpyrimidine phosphate synthase] + (2S)-2-amino-5-hydroxy-4-oxopentanoyl-[4-amino-5-hydroxymethyl-2-methylpyrimidine phosphate synthase] + 4-amino-2-methyl-5-(phosphooxymethyl)pyrimidine + 3-oxopropanoate + 2 Fe(2+) + 2 H(+)</text>
        <dbReference type="Rhea" id="RHEA:65756"/>
        <dbReference type="Rhea" id="RHEA-COMP:16892"/>
        <dbReference type="Rhea" id="RHEA-COMP:16893"/>
        <dbReference type="Rhea" id="RHEA-COMP:16894"/>
        <dbReference type="Rhea" id="RHEA-COMP:16895"/>
        <dbReference type="ChEBI" id="CHEBI:15377"/>
        <dbReference type="ChEBI" id="CHEBI:15378"/>
        <dbReference type="ChEBI" id="CHEBI:29033"/>
        <dbReference type="ChEBI" id="CHEBI:29034"/>
        <dbReference type="ChEBI" id="CHEBI:29969"/>
        <dbReference type="ChEBI" id="CHEBI:29979"/>
        <dbReference type="ChEBI" id="CHEBI:33190"/>
        <dbReference type="ChEBI" id="CHEBI:58354"/>
        <dbReference type="ChEBI" id="CHEBI:143915"/>
        <dbReference type="ChEBI" id="CHEBI:157692"/>
    </reaction>
    <physiologicalReaction direction="left-to-right" evidence="11">
        <dbReference type="Rhea" id="RHEA:65757"/>
    </physiologicalReaction>
</comment>
<evidence type="ECO:0000313" key="14">
    <source>
        <dbReference type="Proteomes" id="UP001172738"/>
    </source>
</evidence>
<dbReference type="EMBL" id="JAUHPV010000002">
    <property type="protein sequence ID" value="MDN4472244.1"/>
    <property type="molecule type" value="Genomic_DNA"/>
</dbReference>
<dbReference type="Pfam" id="PF09084">
    <property type="entry name" value="NMT1"/>
    <property type="match status" value="1"/>
</dbReference>
<evidence type="ECO:0000256" key="10">
    <source>
        <dbReference type="ARBA" id="ARBA00033171"/>
    </source>
</evidence>
<keyword evidence="14" id="KW-1185">Reference proteome</keyword>
<keyword evidence="5" id="KW-0808">Transferase</keyword>
<dbReference type="PANTHER" id="PTHR31528:SF1">
    <property type="entry name" value="4-AMINO-5-HYDROXYMETHYL-2-METHYLPYRIMIDINE PHOSPHATE SYNTHASE THI11-RELATED"/>
    <property type="match status" value="1"/>
</dbReference>
<dbReference type="Proteomes" id="UP001172738">
    <property type="component" value="Unassembled WGS sequence"/>
</dbReference>
<evidence type="ECO:0000256" key="8">
    <source>
        <dbReference type="ARBA" id="ARBA00022977"/>
    </source>
</evidence>
<comment type="similarity">
    <text evidence="3">Belongs to the NMT1/THI5 family.</text>
</comment>
<comment type="subunit">
    <text evidence="4">Homodimer.</text>
</comment>
<keyword evidence="7" id="KW-0663">Pyridoxal phosphate</keyword>
<evidence type="ECO:0000256" key="6">
    <source>
        <dbReference type="ARBA" id="ARBA00022723"/>
    </source>
</evidence>
<comment type="function">
    <text evidence="1">Responsible for the formation of the pyrimidine heterocycle in the thiamine biosynthesis pathway. Catalyzes the formation of hydroxymethylpyrimidine phosphate (HMP-P) from histidine and pyridoxal phosphate (PLP). The protein uses PLP and the active site histidine to form HMP-P, generating an inactive enzyme. The enzyme can only undergo a single turnover, which suggests it is a suicide enzyme.</text>
</comment>
<name>A0ABT8FZC2_9MICO</name>
<evidence type="ECO:0000313" key="13">
    <source>
        <dbReference type="EMBL" id="MDN4472244.1"/>
    </source>
</evidence>
<organism evidence="13 14">
    <name type="scientific">Demequina zhanjiangensis</name>
    <dbReference type="NCBI Taxonomy" id="3051659"/>
    <lineage>
        <taxon>Bacteria</taxon>
        <taxon>Bacillati</taxon>
        <taxon>Actinomycetota</taxon>
        <taxon>Actinomycetes</taxon>
        <taxon>Micrococcales</taxon>
        <taxon>Demequinaceae</taxon>
        <taxon>Demequina</taxon>
    </lineage>
</organism>
<dbReference type="RefSeq" id="WP_301126645.1">
    <property type="nucleotide sequence ID" value="NZ_JAUHPV010000002.1"/>
</dbReference>
<dbReference type="Gene3D" id="3.40.190.10">
    <property type="entry name" value="Periplasmic binding protein-like II"/>
    <property type="match status" value="2"/>
</dbReference>
<dbReference type="InterPro" id="IPR027939">
    <property type="entry name" value="NMT1/THI5"/>
</dbReference>
<dbReference type="InterPro" id="IPR015168">
    <property type="entry name" value="SsuA/THI5"/>
</dbReference>
<evidence type="ECO:0000256" key="4">
    <source>
        <dbReference type="ARBA" id="ARBA00011738"/>
    </source>
</evidence>
<evidence type="ECO:0000256" key="9">
    <source>
        <dbReference type="ARBA" id="ARBA00023004"/>
    </source>
</evidence>
<evidence type="ECO:0000256" key="7">
    <source>
        <dbReference type="ARBA" id="ARBA00022898"/>
    </source>
</evidence>
<keyword evidence="6" id="KW-0479">Metal-binding</keyword>
<evidence type="ECO:0000256" key="5">
    <source>
        <dbReference type="ARBA" id="ARBA00022679"/>
    </source>
</evidence>
<evidence type="ECO:0000256" key="11">
    <source>
        <dbReference type="ARBA" id="ARBA00048179"/>
    </source>
</evidence>
<proteinExistence type="inferred from homology"/>
<feature type="domain" description="SsuA/THI5-like" evidence="12">
    <location>
        <begin position="17"/>
        <end position="225"/>
    </location>
</feature>
<evidence type="ECO:0000256" key="3">
    <source>
        <dbReference type="ARBA" id="ARBA00009406"/>
    </source>
</evidence>
<keyword evidence="8" id="KW-0784">Thiamine biosynthesis</keyword>
<keyword evidence="9" id="KW-0408">Iron</keyword>
<sequence length="297" mass="32809">MTDVIRVTATGRASGYMPEFVAREFGHFENHDVEVETIVPHDWEDVVTGIASGEHDLALGGVWVPAMYRGHGREMVVTGQMCHRAAFALISRDEPTGPWLEQIDGKAIMVPGRGGASGGIYLDMWLRENDIDPARARISHDLTDAMMGELYHGGFGDALQVGIVEAKTWESKGHTVVLDLLEDGGDIPWSVYYTTPETVAAKGDAIARFNTALEEAMAFMNGTPAAEFVPQVMKWYPGVSESHLIASIERMRALRMWTGTRLREDTYMRWQNGVVRGGLLDSPVSLRDIAVDFARVD</sequence>
<evidence type="ECO:0000256" key="1">
    <source>
        <dbReference type="ARBA" id="ARBA00003469"/>
    </source>
</evidence>
<evidence type="ECO:0000256" key="2">
    <source>
        <dbReference type="ARBA" id="ARBA00004948"/>
    </source>
</evidence>
<reference evidence="13" key="1">
    <citation type="submission" date="2023-06" db="EMBL/GenBank/DDBJ databases">
        <title>SYSU T00b26.</title>
        <authorList>
            <person name="Gao L."/>
            <person name="Fang B.-Z."/>
            <person name="Li W.-J."/>
        </authorList>
    </citation>
    <scope>NUCLEOTIDE SEQUENCE</scope>
    <source>
        <strain evidence="13">SYSU T00b26</strain>
    </source>
</reference>
<gene>
    <name evidence="13" type="ORF">QQX04_04465</name>
</gene>
<protein>
    <recommendedName>
        <fullName evidence="10">Thiamine pyrimidine synthase</fullName>
    </recommendedName>
</protein>
<accession>A0ABT8FZC2</accession>
<dbReference type="PANTHER" id="PTHR31528">
    <property type="entry name" value="4-AMINO-5-HYDROXYMETHYL-2-METHYLPYRIMIDINE PHOSPHATE SYNTHASE THI11-RELATED"/>
    <property type="match status" value="1"/>
</dbReference>
<comment type="pathway">
    <text evidence="2">Cofactor biosynthesis; thiamine diphosphate biosynthesis.</text>
</comment>
<dbReference type="SUPFAM" id="SSF53850">
    <property type="entry name" value="Periplasmic binding protein-like II"/>
    <property type="match status" value="1"/>
</dbReference>